<dbReference type="SUPFAM" id="SSF49764">
    <property type="entry name" value="HSP20-like chaperones"/>
    <property type="match status" value="1"/>
</dbReference>
<comment type="similarity">
    <text evidence="2 3">Belongs to the small heat shock protein (HSP20) family.</text>
</comment>
<protein>
    <recommendedName>
        <fullName evidence="4">SHSP domain-containing protein</fullName>
    </recommendedName>
</protein>
<comment type="caution">
    <text evidence="5">The sequence shown here is derived from an EMBL/GenBank/DDBJ whole genome shotgun (WGS) entry which is preliminary data.</text>
</comment>
<accession>A0A498HKE0</accession>
<proteinExistence type="inferred from homology"/>
<dbReference type="PANTHER" id="PTHR11527">
    <property type="entry name" value="HEAT-SHOCK PROTEIN 20 FAMILY MEMBER"/>
    <property type="match status" value="1"/>
</dbReference>
<dbReference type="Pfam" id="PF00011">
    <property type="entry name" value="HSP20"/>
    <property type="match status" value="1"/>
</dbReference>
<evidence type="ECO:0000313" key="6">
    <source>
        <dbReference type="Proteomes" id="UP000290289"/>
    </source>
</evidence>
<evidence type="ECO:0000256" key="1">
    <source>
        <dbReference type="ARBA" id="ARBA00023016"/>
    </source>
</evidence>
<dbReference type="STRING" id="3750.A0A498HKE0"/>
<keyword evidence="6" id="KW-1185">Reference proteome</keyword>
<dbReference type="Proteomes" id="UP000290289">
    <property type="component" value="Chromosome 16"/>
</dbReference>
<dbReference type="InterPro" id="IPR008978">
    <property type="entry name" value="HSP20-like_chaperone"/>
</dbReference>
<evidence type="ECO:0000313" key="5">
    <source>
        <dbReference type="EMBL" id="RXH71180.1"/>
    </source>
</evidence>
<evidence type="ECO:0000256" key="2">
    <source>
        <dbReference type="PROSITE-ProRule" id="PRU00285"/>
    </source>
</evidence>
<dbReference type="Gene3D" id="2.60.40.790">
    <property type="match status" value="1"/>
</dbReference>
<organism evidence="5 6">
    <name type="scientific">Malus domestica</name>
    <name type="common">Apple</name>
    <name type="synonym">Pyrus malus</name>
    <dbReference type="NCBI Taxonomy" id="3750"/>
    <lineage>
        <taxon>Eukaryota</taxon>
        <taxon>Viridiplantae</taxon>
        <taxon>Streptophyta</taxon>
        <taxon>Embryophyta</taxon>
        <taxon>Tracheophyta</taxon>
        <taxon>Spermatophyta</taxon>
        <taxon>Magnoliopsida</taxon>
        <taxon>eudicotyledons</taxon>
        <taxon>Gunneridae</taxon>
        <taxon>Pentapetalae</taxon>
        <taxon>rosids</taxon>
        <taxon>fabids</taxon>
        <taxon>Rosales</taxon>
        <taxon>Rosaceae</taxon>
        <taxon>Amygdaloideae</taxon>
        <taxon>Maleae</taxon>
        <taxon>Malus</taxon>
    </lineage>
</organism>
<dbReference type="AlphaFoldDB" id="A0A498HKE0"/>
<dbReference type="EMBL" id="RDQH01000342">
    <property type="protein sequence ID" value="RXH71180.1"/>
    <property type="molecule type" value="Genomic_DNA"/>
</dbReference>
<name>A0A498HKE0_MALDO</name>
<keyword evidence="1" id="KW-0346">Stress response</keyword>
<feature type="domain" description="SHSP" evidence="4">
    <location>
        <begin position="1"/>
        <end position="113"/>
    </location>
</feature>
<evidence type="ECO:0000259" key="4">
    <source>
        <dbReference type="PROSITE" id="PS01031"/>
    </source>
</evidence>
<dbReference type="InterPro" id="IPR031107">
    <property type="entry name" value="Small_HSP"/>
</dbReference>
<dbReference type="InterPro" id="IPR002068">
    <property type="entry name" value="A-crystallin/Hsp20_dom"/>
</dbReference>
<gene>
    <name evidence="5" type="ORF">DVH24_015802</name>
</gene>
<sequence length="113" mass="12900">MATTLADVKETKDAYVFVVDVPGPRPNMINVKIEEDNVLVVSGERKKEKEKDQGIKYLRMERRLGKYLKKFVLLNNVDIERISAECQDRVLTVTVAKKLPPEQKKPKGAFTNP</sequence>
<dbReference type="PROSITE" id="PS01031">
    <property type="entry name" value="SHSP"/>
    <property type="match status" value="1"/>
</dbReference>
<evidence type="ECO:0000256" key="3">
    <source>
        <dbReference type="RuleBase" id="RU003616"/>
    </source>
</evidence>
<reference evidence="5 6" key="1">
    <citation type="submission" date="2018-10" db="EMBL/GenBank/DDBJ databases">
        <title>A high-quality apple genome assembly.</title>
        <authorList>
            <person name="Hu J."/>
        </authorList>
    </citation>
    <scope>NUCLEOTIDE SEQUENCE [LARGE SCALE GENOMIC DNA]</scope>
    <source>
        <strain evidence="6">cv. HFTH1</strain>
        <tissue evidence="5">Young leaf</tissue>
    </source>
</reference>